<dbReference type="InterPro" id="IPR003594">
    <property type="entry name" value="HATPase_dom"/>
</dbReference>
<keyword evidence="1" id="KW-0812">Transmembrane</keyword>
<keyword evidence="4" id="KW-1185">Reference proteome</keyword>
<feature type="transmembrane region" description="Helical" evidence="1">
    <location>
        <begin position="136"/>
        <end position="159"/>
    </location>
</feature>
<feature type="transmembrane region" description="Helical" evidence="1">
    <location>
        <begin position="96"/>
        <end position="116"/>
    </location>
</feature>
<feature type="transmembrane region" description="Helical" evidence="1">
    <location>
        <begin position="63"/>
        <end position="84"/>
    </location>
</feature>
<dbReference type="InterPro" id="IPR036890">
    <property type="entry name" value="HATPase_C_sf"/>
</dbReference>
<evidence type="ECO:0000313" key="4">
    <source>
        <dbReference type="Proteomes" id="UP000033452"/>
    </source>
</evidence>
<feature type="domain" description="Histidine kinase" evidence="2">
    <location>
        <begin position="283"/>
        <end position="372"/>
    </location>
</feature>
<dbReference type="InterPro" id="IPR005467">
    <property type="entry name" value="His_kinase_dom"/>
</dbReference>
<comment type="caution">
    <text evidence="3">The sequence shown here is derived from an EMBL/GenBank/DDBJ whole genome shotgun (WGS) entry which is preliminary data.</text>
</comment>
<dbReference type="Pfam" id="PF06580">
    <property type="entry name" value="His_kinase"/>
    <property type="match status" value="1"/>
</dbReference>
<dbReference type="Gene3D" id="3.30.565.10">
    <property type="entry name" value="Histidine kinase-like ATPase, C-terminal domain"/>
    <property type="match status" value="1"/>
</dbReference>
<evidence type="ECO:0000256" key="1">
    <source>
        <dbReference type="SAM" id="Phobius"/>
    </source>
</evidence>
<protein>
    <submittedName>
        <fullName evidence="3">Histidine kinase</fullName>
    </submittedName>
</protein>
<dbReference type="PATRIC" id="fig|43658.5.peg.548"/>
<dbReference type="GO" id="GO:0016020">
    <property type="term" value="C:membrane"/>
    <property type="evidence" value="ECO:0007669"/>
    <property type="project" value="InterPro"/>
</dbReference>
<dbReference type="PROSITE" id="PS50109">
    <property type="entry name" value="HIS_KIN"/>
    <property type="match status" value="1"/>
</dbReference>
<feature type="transmembrane region" description="Helical" evidence="1">
    <location>
        <begin position="28"/>
        <end position="48"/>
    </location>
</feature>
<dbReference type="InterPro" id="IPR010559">
    <property type="entry name" value="Sig_transdc_His_kin_internal"/>
</dbReference>
<organism evidence="3 4">
    <name type="scientific">Pseudoalteromonas rubra</name>
    <dbReference type="NCBI Taxonomy" id="43658"/>
    <lineage>
        <taxon>Bacteria</taxon>
        <taxon>Pseudomonadati</taxon>
        <taxon>Pseudomonadota</taxon>
        <taxon>Gammaproteobacteria</taxon>
        <taxon>Alteromonadales</taxon>
        <taxon>Pseudoalteromonadaceae</taxon>
        <taxon>Pseudoalteromonas</taxon>
    </lineage>
</organism>
<keyword evidence="1" id="KW-1133">Transmembrane helix</keyword>
<reference evidence="3 4" key="1">
    <citation type="journal article" date="2015" name="BMC Genomics">
        <title>Genome mining reveals unlocked bioactive potential of marine Gram-negative bacteria.</title>
        <authorList>
            <person name="Machado H."/>
            <person name="Sonnenschein E.C."/>
            <person name="Melchiorsen J."/>
            <person name="Gram L."/>
        </authorList>
    </citation>
    <scope>NUCLEOTIDE SEQUENCE [LARGE SCALE GENOMIC DNA]</scope>
    <source>
        <strain evidence="3 4">S2471</strain>
    </source>
</reference>
<dbReference type="PANTHER" id="PTHR34220:SF7">
    <property type="entry name" value="SENSOR HISTIDINE KINASE YPDA"/>
    <property type="match status" value="1"/>
</dbReference>
<dbReference type="Pfam" id="PF02518">
    <property type="entry name" value="HATPase_c"/>
    <property type="match status" value="1"/>
</dbReference>
<dbReference type="SUPFAM" id="SSF55874">
    <property type="entry name" value="ATPase domain of HSP90 chaperone/DNA topoisomerase II/histidine kinase"/>
    <property type="match status" value="1"/>
</dbReference>
<accession>A0A0F4QYB0</accession>
<evidence type="ECO:0000259" key="2">
    <source>
        <dbReference type="PROSITE" id="PS50109"/>
    </source>
</evidence>
<keyword evidence="1" id="KW-0472">Membrane</keyword>
<keyword evidence="3" id="KW-0418">Kinase</keyword>
<dbReference type="EMBL" id="JXYA01000004">
    <property type="protein sequence ID" value="KJZ12688.1"/>
    <property type="molecule type" value="Genomic_DNA"/>
</dbReference>
<evidence type="ECO:0000313" key="3">
    <source>
        <dbReference type="EMBL" id="KJZ12688.1"/>
    </source>
</evidence>
<dbReference type="RefSeq" id="WP_082078796.1">
    <property type="nucleotide sequence ID" value="NZ_JXYA01000004.1"/>
</dbReference>
<dbReference type="PANTHER" id="PTHR34220">
    <property type="entry name" value="SENSOR HISTIDINE KINASE YPDA"/>
    <property type="match status" value="1"/>
</dbReference>
<dbReference type="GO" id="GO:0000155">
    <property type="term" value="F:phosphorelay sensor kinase activity"/>
    <property type="evidence" value="ECO:0007669"/>
    <property type="project" value="InterPro"/>
</dbReference>
<dbReference type="AlphaFoldDB" id="A0A0F4QYB0"/>
<keyword evidence="3" id="KW-0808">Transferase</keyword>
<dbReference type="OrthoDB" id="2514702at2"/>
<gene>
    <name evidence="3" type="ORF">TW77_02610</name>
</gene>
<dbReference type="InterPro" id="IPR050640">
    <property type="entry name" value="Bact_2-comp_sensor_kinase"/>
</dbReference>
<name>A0A0F4QYB0_9GAMM</name>
<dbReference type="Proteomes" id="UP000033452">
    <property type="component" value="Unassembled WGS sequence"/>
</dbReference>
<sequence length="373" mass="41944">MSVFTPQQAELAPLEPESSALPHLSKQFWSLQIAGWLGYAAVVFLAIIQPQFDSPGFNLTGQIVNLGVESLSGFALSLIQWLFIRRIIHQPLQRTLFISFLSAALLGLIYNIIKLASYKVIVHDQRWDQAWNMLEFGGWLLFSLTTMFVWTSIFFIMLYNSRLQKEHERLLRAQTQAKDAQLQMLRYQLNPHFMFNTMNAISTLILKEDNDAASEMLDKLCDFFRHSLEATEGSRISLQEEVRLIELYLAIEKVRFGARLSVRYALDPDALKALVPNMLCQPVVENAIKYAIEPSKQGGEISISAKRRAQQLVIEISDSGTGNDSMAVKGFGIGLNNAKSRLDVTYSGNFTISLNKNAAGGNTVTLVLPYEVD</sequence>
<proteinExistence type="predicted"/>